<dbReference type="EMBL" id="JAVRRG010000009">
    <property type="protein sequence ID" value="KAK5099583.1"/>
    <property type="molecule type" value="Genomic_DNA"/>
</dbReference>
<feature type="compositionally biased region" description="Polar residues" evidence="1">
    <location>
        <begin position="7"/>
        <end position="16"/>
    </location>
</feature>
<keyword evidence="3" id="KW-1185">Reference proteome</keyword>
<evidence type="ECO:0000313" key="3">
    <source>
        <dbReference type="Proteomes" id="UP001345013"/>
    </source>
</evidence>
<evidence type="ECO:0000256" key="1">
    <source>
        <dbReference type="SAM" id="MobiDB-lite"/>
    </source>
</evidence>
<feature type="compositionally biased region" description="Acidic residues" evidence="1">
    <location>
        <begin position="311"/>
        <end position="324"/>
    </location>
</feature>
<feature type="region of interest" description="Disordered" evidence="1">
    <location>
        <begin position="1"/>
        <end position="60"/>
    </location>
</feature>
<feature type="compositionally biased region" description="Polar residues" evidence="1">
    <location>
        <begin position="88"/>
        <end position="114"/>
    </location>
</feature>
<name>A0ABR0KL26_9EURO</name>
<protein>
    <submittedName>
        <fullName evidence="2">Uncharacterized protein</fullName>
    </submittedName>
</protein>
<feature type="compositionally biased region" description="Basic and acidic residues" evidence="1">
    <location>
        <begin position="25"/>
        <end position="39"/>
    </location>
</feature>
<feature type="region of interest" description="Disordered" evidence="1">
    <location>
        <begin position="146"/>
        <end position="171"/>
    </location>
</feature>
<proteinExistence type="predicted"/>
<feature type="compositionally biased region" description="Polar residues" evidence="1">
    <location>
        <begin position="40"/>
        <end position="49"/>
    </location>
</feature>
<sequence>MAPYSLRNVQKAGSSTTRKKLPFRGLEKLERAHDPKESRGSSSTTTNAQPLLHNSKAIGDVHYEGSRTQVLAGDGLALAHRPRDSVASLENRSSLGSATTEDSTQGSTSIPQSPASTIDISDVVSSSSLSSSSDVVKLASTTSESSLPISRFSSPDRKYASSTETDEESVDAYFASTDQVSQGSVAADSTDDEMLSSDEETIPPEHARIWAEKLAQRTSSFIHIFWPGQDVRFTFDYRPKASLKRPSEEHSQLYEDAMCLAQKTGARVKLGLVGSAESIASINSTRFARRRSSPQPNFSMMGRPVPVLMDTDADGESTEDDEDW</sequence>
<gene>
    <name evidence="2" type="ORF">LTR24_001242</name>
</gene>
<feature type="region of interest" description="Disordered" evidence="1">
    <location>
        <begin position="286"/>
        <end position="324"/>
    </location>
</feature>
<dbReference type="Proteomes" id="UP001345013">
    <property type="component" value="Unassembled WGS sequence"/>
</dbReference>
<reference evidence="2 3" key="1">
    <citation type="submission" date="2023-08" db="EMBL/GenBank/DDBJ databases">
        <title>Black Yeasts Isolated from many extreme environments.</title>
        <authorList>
            <person name="Coleine C."/>
            <person name="Stajich J.E."/>
            <person name="Selbmann L."/>
        </authorList>
    </citation>
    <scope>NUCLEOTIDE SEQUENCE [LARGE SCALE GENOMIC DNA]</scope>
    <source>
        <strain evidence="2 3">CCFEE 5885</strain>
    </source>
</reference>
<accession>A0ABR0KL26</accession>
<feature type="region of interest" description="Disordered" evidence="1">
    <location>
        <begin position="80"/>
        <end position="116"/>
    </location>
</feature>
<comment type="caution">
    <text evidence="2">The sequence shown here is derived from an EMBL/GenBank/DDBJ whole genome shotgun (WGS) entry which is preliminary data.</text>
</comment>
<evidence type="ECO:0000313" key="2">
    <source>
        <dbReference type="EMBL" id="KAK5099583.1"/>
    </source>
</evidence>
<organism evidence="2 3">
    <name type="scientific">Lithohypha guttulata</name>
    <dbReference type="NCBI Taxonomy" id="1690604"/>
    <lineage>
        <taxon>Eukaryota</taxon>
        <taxon>Fungi</taxon>
        <taxon>Dikarya</taxon>
        <taxon>Ascomycota</taxon>
        <taxon>Pezizomycotina</taxon>
        <taxon>Eurotiomycetes</taxon>
        <taxon>Chaetothyriomycetidae</taxon>
        <taxon>Chaetothyriales</taxon>
        <taxon>Trichomeriaceae</taxon>
        <taxon>Lithohypha</taxon>
    </lineage>
</organism>